<dbReference type="GO" id="GO:0008168">
    <property type="term" value="F:methyltransferase activity"/>
    <property type="evidence" value="ECO:0007669"/>
    <property type="project" value="UniProtKB-KW"/>
</dbReference>
<evidence type="ECO:0000256" key="3">
    <source>
        <dbReference type="ARBA" id="ARBA00022691"/>
    </source>
</evidence>
<evidence type="ECO:0000256" key="1">
    <source>
        <dbReference type="ARBA" id="ARBA00022603"/>
    </source>
</evidence>
<evidence type="ECO:0000259" key="4">
    <source>
        <dbReference type="Pfam" id="PF08242"/>
    </source>
</evidence>
<name>A0ABV5CP41_9ACTN</name>
<keyword evidence="3" id="KW-0949">S-adenosyl-L-methionine</keyword>
<organism evidence="5 6">
    <name type="scientific">Polymorphospora lycopeni</name>
    <dbReference type="NCBI Taxonomy" id="3140240"/>
    <lineage>
        <taxon>Bacteria</taxon>
        <taxon>Bacillati</taxon>
        <taxon>Actinomycetota</taxon>
        <taxon>Actinomycetes</taxon>
        <taxon>Micromonosporales</taxon>
        <taxon>Micromonosporaceae</taxon>
        <taxon>Polymorphospora</taxon>
    </lineage>
</organism>
<dbReference type="GO" id="GO:0032259">
    <property type="term" value="P:methylation"/>
    <property type="evidence" value="ECO:0007669"/>
    <property type="project" value="UniProtKB-KW"/>
</dbReference>
<comment type="caution">
    <text evidence="5">The sequence shown here is derived from an EMBL/GenBank/DDBJ whole genome shotgun (WGS) entry which is preliminary data.</text>
</comment>
<evidence type="ECO:0000256" key="2">
    <source>
        <dbReference type="ARBA" id="ARBA00022679"/>
    </source>
</evidence>
<dbReference type="InterPro" id="IPR029063">
    <property type="entry name" value="SAM-dependent_MTases_sf"/>
</dbReference>
<dbReference type="EC" id="2.1.-.-" evidence="5"/>
<gene>
    <name evidence="5" type="ORF">AAFH96_11735</name>
</gene>
<reference evidence="5 6" key="1">
    <citation type="submission" date="2024-04" db="EMBL/GenBank/DDBJ databases">
        <title>Polymorphospora sp. isolated from Baiyangdian Lake in Xiong'an New Area.</title>
        <authorList>
            <person name="Zhang X."/>
            <person name="Liu J."/>
        </authorList>
    </citation>
    <scope>NUCLEOTIDE SEQUENCE [LARGE SCALE GENOMIC DNA]</scope>
    <source>
        <strain evidence="5 6">2-325</strain>
    </source>
</reference>
<dbReference type="SUPFAM" id="SSF53335">
    <property type="entry name" value="S-adenosyl-L-methionine-dependent methyltransferases"/>
    <property type="match status" value="1"/>
</dbReference>
<dbReference type="PANTHER" id="PTHR43464:SF19">
    <property type="entry name" value="UBIQUINONE BIOSYNTHESIS O-METHYLTRANSFERASE, MITOCHONDRIAL"/>
    <property type="match status" value="1"/>
</dbReference>
<keyword evidence="2 5" id="KW-0808">Transferase</keyword>
<dbReference type="Proteomes" id="UP001582793">
    <property type="component" value="Unassembled WGS sequence"/>
</dbReference>
<dbReference type="InterPro" id="IPR013217">
    <property type="entry name" value="Methyltransf_12"/>
</dbReference>
<dbReference type="PANTHER" id="PTHR43464">
    <property type="entry name" value="METHYLTRANSFERASE"/>
    <property type="match status" value="1"/>
</dbReference>
<keyword evidence="1 5" id="KW-0489">Methyltransferase</keyword>
<evidence type="ECO:0000313" key="6">
    <source>
        <dbReference type="Proteomes" id="UP001582793"/>
    </source>
</evidence>
<dbReference type="Pfam" id="PF08242">
    <property type="entry name" value="Methyltransf_12"/>
    <property type="match status" value="1"/>
</dbReference>
<dbReference type="CDD" id="cd02440">
    <property type="entry name" value="AdoMet_MTases"/>
    <property type="match status" value="1"/>
</dbReference>
<sequence length="298" mass="32689">MSRPRTVDWAAVADELEQLARVRSAWQRAAARWLAELTADSPPRRILDVGSGPGVTTCLLARQFPEAEVLAVDVQPELLARAAALAGRLGLDARVRTRRLDLNDVTELPTADLIWASSVVHHFGDQVAMLARLASRISPGGLLAVAEGGLPSRFLPRDTGIGRPGLQARLDALMEDWFTERRHAAPGSVRRVDDWLALLAAAGLRPRRSRTFLVDLPSPLDDEARDHVRSMLARLRDLLADRIEADDRAQLERLLDPRADEGVLRRPDVFVLAATTVHIAHTPATPPRPRTPAARATP</sequence>
<feature type="domain" description="Methyltransferase type 12" evidence="4">
    <location>
        <begin position="47"/>
        <end position="143"/>
    </location>
</feature>
<keyword evidence="6" id="KW-1185">Reference proteome</keyword>
<dbReference type="RefSeq" id="WP_364217058.1">
    <property type="nucleotide sequence ID" value="NZ_JBCGDC010000026.1"/>
</dbReference>
<dbReference type="Gene3D" id="3.40.50.150">
    <property type="entry name" value="Vaccinia Virus protein VP39"/>
    <property type="match status" value="1"/>
</dbReference>
<accession>A0ABV5CP41</accession>
<proteinExistence type="predicted"/>
<protein>
    <submittedName>
        <fullName evidence="5">Class I SAM-dependent methyltransferase</fullName>
        <ecNumber evidence="5">2.1.-.-</ecNumber>
    </submittedName>
</protein>
<evidence type="ECO:0000313" key="5">
    <source>
        <dbReference type="EMBL" id="MFB6393777.1"/>
    </source>
</evidence>
<dbReference type="EMBL" id="JBCGDC010000026">
    <property type="protein sequence ID" value="MFB6393777.1"/>
    <property type="molecule type" value="Genomic_DNA"/>
</dbReference>